<dbReference type="InterPro" id="IPR004576">
    <property type="entry name" value="Mfd"/>
</dbReference>
<comment type="subcellular location">
    <subcellularLocation>
        <location evidence="9">Cytoplasm</location>
    </subcellularLocation>
</comment>
<reference evidence="12 13" key="1">
    <citation type="submission" date="2017-09" db="EMBL/GenBank/DDBJ databases">
        <title>Reassesment of A. cryaerophilus.</title>
        <authorList>
            <person name="Perez-Cataluna A."/>
            <person name="Collado L."/>
            <person name="Salgado O."/>
            <person name="Lefinanco V."/>
            <person name="Figueras M.J."/>
        </authorList>
    </citation>
    <scope>NUCLEOTIDE SEQUENCE [LARGE SCALE GENOMIC DNA]</scope>
    <source>
        <strain evidence="12 13">LMG 9861</strain>
    </source>
</reference>
<evidence type="ECO:0000313" key="13">
    <source>
        <dbReference type="Proteomes" id="UP000239065"/>
    </source>
</evidence>
<dbReference type="CDD" id="cd17991">
    <property type="entry name" value="DEXHc_TRCF"/>
    <property type="match status" value="1"/>
</dbReference>
<gene>
    <name evidence="9 12" type="primary">mfd</name>
    <name evidence="12" type="ORF">CJ669_02850</name>
</gene>
<evidence type="ECO:0000313" key="12">
    <source>
        <dbReference type="EMBL" id="PRM88586.1"/>
    </source>
</evidence>
<evidence type="ECO:0000256" key="2">
    <source>
        <dbReference type="ARBA" id="ARBA00022741"/>
    </source>
</evidence>
<dbReference type="Gene3D" id="3.40.50.300">
    <property type="entry name" value="P-loop containing nucleotide triphosphate hydrolases"/>
    <property type="match status" value="2"/>
</dbReference>
<dbReference type="AlphaFoldDB" id="A0A2S9SPT3"/>
<comment type="caution">
    <text evidence="12">The sequence shown here is derived from an EMBL/GenBank/DDBJ whole genome shotgun (WGS) entry which is preliminary data.</text>
</comment>
<keyword evidence="8 9" id="KW-0234">DNA repair</keyword>
<dbReference type="InterPro" id="IPR005118">
    <property type="entry name" value="TRCF_C"/>
</dbReference>
<keyword evidence="3 9" id="KW-0227">DNA damage</keyword>
<dbReference type="InterPro" id="IPR036101">
    <property type="entry name" value="CarD-like/TRCF_RID_sf"/>
</dbReference>
<dbReference type="GO" id="GO:0003678">
    <property type="term" value="F:DNA helicase activity"/>
    <property type="evidence" value="ECO:0007669"/>
    <property type="project" value="TreeGrafter"/>
</dbReference>
<dbReference type="HAMAP" id="MF_00969">
    <property type="entry name" value="TRCF"/>
    <property type="match status" value="1"/>
</dbReference>
<feature type="domain" description="Helicase ATP-binding" evidence="10">
    <location>
        <begin position="500"/>
        <end position="659"/>
    </location>
</feature>
<dbReference type="GO" id="GO:0005524">
    <property type="term" value="F:ATP binding"/>
    <property type="evidence" value="ECO:0007669"/>
    <property type="project" value="UniProtKB-UniRule"/>
</dbReference>
<comment type="similarity">
    <text evidence="9">In the C-terminal section; belongs to the helicase family. RecG subfamily.</text>
</comment>
<dbReference type="SUPFAM" id="SSF143517">
    <property type="entry name" value="TRCF domain-like"/>
    <property type="match status" value="1"/>
</dbReference>
<evidence type="ECO:0000256" key="1">
    <source>
        <dbReference type="ARBA" id="ARBA00022490"/>
    </source>
</evidence>
<evidence type="ECO:0000259" key="11">
    <source>
        <dbReference type="PROSITE" id="PS51194"/>
    </source>
</evidence>
<evidence type="ECO:0000256" key="6">
    <source>
        <dbReference type="ARBA" id="ARBA00022840"/>
    </source>
</evidence>
<keyword evidence="4 9" id="KW-0378">Hydrolase</keyword>
<evidence type="ECO:0000256" key="5">
    <source>
        <dbReference type="ARBA" id="ARBA00022806"/>
    </source>
</evidence>
<dbReference type="GO" id="GO:0000716">
    <property type="term" value="P:transcription-coupled nucleotide-excision repair, DNA damage recognition"/>
    <property type="evidence" value="ECO:0007669"/>
    <property type="project" value="UniProtKB-UniRule"/>
</dbReference>
<feature type="domain" description="Helicase C-terminal" evidence="11">
    <location>
        <begin position="680"/>
        <end position="834"/>
    </location>
</feature>
<dbReference type="Proteomes" id="UP000239065">
    <property type="component" value="Unassembled WGS sequence"/>
</dbReference>
<proteinExistence type="inferred from homology"/>
<dbReference type="Pfam" id="PF03461">
    <property type="entry name" value="TRCF"/>
    <property type="match status" value="1"/>
</dbReference>
<comment type="similarity">
    <text evidence="9">In the N-terminal section; belongs to the UvrB family.</text>
</comment>
<sequence>MKNIYEFLKNLKDEKSLKKCQLLIVNDDSQAQIASNIVSFLGFKPFVLADFRANFKDDLLSFSDELQDITKSLQDFYAYKKEDKILISPIRTISFPMPKKECFSELKINFADNLDLSEFKDKLYSWGYYFVDIVTSSGEVSLRGDIFDIALLGSDFGYRVSLFDNEVESIRKFDIEDQKSQKEELESFTITPAFLALSQDSFEELSEKTELSSSDAFVKDIHSLGFWYLDDLAHYLPQNMDSFITQEALNELDEAYIFEEKRLNKDKFLTIPQIYSSKEYKEISPSNIKEFISFHKDKKITIITTSEARVKALDLPLDDKAIKYHFGDEIINLLGSNELIISLNKEIKKKRKKRVKLVVDELVLNDFVVHEKHGIGIYKGIEPVTIMGAKRDFVVINYQGEDRLLIPVENIDTIDRYVADGESYAIVDKLGRGSFAKLKEKVKDRLFEIANDIIRLAAARELVNGIKIDIDDYLIKDFQSSAGFKYTKDQTRSINEIFADLSSGKVMDRLLSGDVGFGKTEVAMNALLAVINSGYQTVFVCPTTLLASQHYHSISKRFKEFGIDVYKLDGKTSTKEKNIIKSGLEDGSIKLVIGTHSLLDVKTSNLALVIIDEEHKFGVKQKEKLKALREDVHIFSMSATPIPRTLNLALSKLKGMSSLLTPPSERLGVRTFVKEYSDALIKEVILREKRRGGQLFYVHNNIASIEAKKKDLLQIVPNIKVEIIHSQIKADATEKIIEAFENKEFDILLATSIVESGIHLPNANSIIIDGADRFGIADLHQLRGRVGRSNKEGFCYYVVEDKSKITPEAIKRLVALESNSYLGSGTALAHQDLEIRGGGNIIGAEQSGHIKQIGYGLYLKMLEDTLAVLSGETKTSEQNIDIKLAISAYISEDYISEDRIRLELYRRLSKALSKETLYEIEEEMEDRFGKLDIPTKQFLELILIKILAISKGINQISSYEMNITFVKSDGIKETIKSRSKDDDDIISATLEYLRK</sequence>
<dbReference type="PANTHER" id="PTHR47964">
    <property type="entry name" value="ATP-DEPENDENT DNA HELICASE HOMOLOG RECG, CHLOROPLASTIC"/>
    <property type="match status" value="1"/>
</dbReference>
<dbReference type="Pfam" id="PF17757">
    <property type="entry name" value="UvrB_inter"/>
    <property type="match status" value="1"/>
</dbReference>
<organism evidence="12 13">
    <name type="scientific">Aliarcobacter cryaerophilus</name>
    <dbReference type="NCBI Taxonomy" id="28198"/>
    <lineage>
        <taxon>Bacteria</taxon>
        <taxon>Pseudomonadati</taxon>
        <taxon>Campylobacterota</taxon>
        <taxon>Epsilonproteobacteria</taxon>
        <taxon>Campylobacterales</taxon>
        <taxon>Arcobacteraceae</taxon>
        <taxon>Aliarcobacter</taxon>
    </lineage>
</organism>
<evidence type="ECO:0000256" key="9">
    <source>
        <dbReference type="HAMAP-Rule" id="MF_00969"/>
    </source>
</evidence>
<keyword evidence="2 9" id="KW-0547">Nucleotide-binding</keyword>
<dbReference type="InterPro" id="IPR037235">
    <property type="entry name" value="TRCF-like_C_D7"/>
</dbReference>
<dbReference type="SMART" id="SM00487">
    <property type="entry name" value="DEXDc"/>
    <property type="match status" value="1"/>
</dbReference>
<dbReference type="InterPro" id="IPR014001">
    <property type="entry name" value="Helicase_ATP-bd"/>
</dbReference>
<dbReference type="GO" id="GO:0005737">
    <property type="term" value="C:cytoplasm"/>
    <property type="evidence" value="ECO:0007669"/>
    <property type="project" value="UniProtKB-SubCell"/>
</dbReference>
<dbReference type="SMART" id="SM01058">
    <property type="entry name" value="CarD_TRCF"/>
    <property type="match status" value="1"/>
</dbReference>
<name>A0A2S9SPT3_9BACT</name>
<dbReference type="InterPro" id="IPR027417">
    <property type="entry name" value="P-loop_NTPase"/>
</dbReference>
<dbReference type="Gene3D" id="3.90.1150.50">
    <property type="entry name" value="Transcription-repair-coupling factor, D7 domain"/>
    <property type="match status" value="1"/>
</dbReference>
<dbReference type="PROSITE" id="PS51194">
    <property type="entry name" value="HELICASE_CTER"/>
    <property type="match status" value="1"/>
</dbReference>
<dbReference type="InterPro" id="IPR001650">
    <property type="entry name" value="Helicase_C-like"/>
</dbReference>
<dbReference type="InterPro" id="IPR041471">
    <property type="entry name" value="UvrB_inter"/>
</dbReference>
<dbReference type="PROSITE" id="PS51192">
    <property type="entry name" value="HELICASE_ATP_BIND_1"/>
    <property type="match status" value="1"/>
</dbReference>
<dbReference type="EC" id="3.6.4.-" evidence="9"/>
<dbReference type="InterPro" id="IPR003711">
    <property type="entry name" value="CarD-like/TRCF_RID"/>
</dbReference>
<dbReference type="GO" id="GO:0003684">
    <property type="term" value="F:damaged DNA binding"/>
    <property type="evidence" value="ECO:0007669"/>
    <property type="project" value="InterPro"/>
</dbReference>
<keyword evidence="6 9" id="KW-0067">ATP-binding</keyword>
<dbReference type="Pfam" id="PF00271">
    <property type="entry name" value="Helicase_C"/>
    <property type="match status" value="1"/>
</dbReference>
<dbReference type="InterPro" id="IPR011545">
    <property type="entry name" value="DEAD/DEAH_box_helicase_dom"/>
</dbReference>
<dbReference type="Gene3D" id="2.40.10.170">
    <property type="match status" value="1"/>
</dbReference>
<keyword evidence="7 9" id="KW-0238">DNA-binding</keyword>
<dbReference type="GO" id="GO:0016787">
    <property type="term" value="F:hydrolase activity"/>
    <property type="evidence" value="ECO:0007669"/>
    <property type="project" value="UniProtKB-KW"/>
</dbReference>
<dbReference type="Pfam" id="PF00270">
    <property type="entry name" value="DEAD"/>
    <property type="match status" value="1"/>
</dbReference>
<evidence type="ECO:0000256" key="3">
    <source>
        <dbReference type="ARBA" id="ARBA00022763"/>
    </source>
</evidence>
<dbReference type="Gene3D" id="3.40.50.11180">
    <property type="match status" value="1"/>
</dbReference>
<evidence type="ECO:0000256" key="4">
    <source>
        <dbReference type="ARBA" id="ARBA00022801"/>
    </source>
</evidence>
<dbReference type="InterPro" id="IPR047112">
    <property type="entry name" value="RecG/Mfd"/>
</dbReference>
<dbReference type="SUPFAM" id="SSF141259">
    <property type="entry name" value="CarD-like"/>
    <property type="match status" value="1"/>
</dbReference>
<keyword evidence="1 9" id="KW-0963">Cytoplasm</keyword>
<dbReference type="GO" id="GO:0006355">
    <property type="term" value="P:regulation of DNA-templated transcription"/>
    <property type="evidence" value="ECO:0007669"/>
    <property type="project" value="UniProtKB-UniRule"/>
</dbReference>
<dbReference type="RefSeq" id="WP_105908609.1">
    <property type="nucleotide sequence ID" value="NZ_NXGJ01000002.1"/>
</dbReference>
<dbReference type="PANTHER" id="PTHR47964:SF1">
    <property type="entry name" value="ATP-DEPENDENT DNA HELICASE HOMOLOG RECG, CHLOROPLASTIC"/>
    <property type="match status" value="1"/>
</dbReference>
<dbReference type="Pfam" id="PF02559">
    <property type="entry name" value="CarD_TRCF_RID"/>
    <property type="match status" value="1"/>
</dbReference>
<keyword evidence="5" id="KW-0347">Helicase</keyword>
<dbReference type="NCBIfam" id="TIGR00580">
    <property type="entry name" value="mfd"/>
    <property type="match status" value="1"/>
</dbReference>
<dbReference type="SUPFAM" id="SSF52540">
    <property type="entry name" value="P-loop containing nucleoside triphosphate hydrolases"/>
    <property type="match status" value="3"/>
</dbReference>
<evidence type="ECO:0000259" key="10">
    <source>
        <dbReference type="PROSITE" id="PS51192"/>
    </source>
</evidence>
<protein>
    <recommendedName>
        <fullName evidence="9">Transcription-repair-coupling factor</fullName>
        <shortName evidence="9">TRCF</shortName>
        <ecNumber evidence="9">3.6.4.-</ecNumber>
    </recommendedName>
</protein>
<dbReference type="SMART" id="SM00490">
    <property type="entry name" value="HELICc"/>
    <property type="match status" value="1"/>
</dbReference>
<comment type="function">
    <text evidence="9">Couples transcription and DNA repair by recognizing RNA polymerase (RNAP) stalled at DNA lesions. Mediates ATP-dependent release of RNAP and its truncated transcript from the DNA, and recruitment of nucleotide excision repair machinery to the damaged site.</text>
</comment>
<accession>A0A2S9SPT3</accession>
<evidence type="ECO:0000256" key="8">
    <source>
        <dbReference type="ARBA" id="ARBA00023204"/>
    </source>
</evidence>
<evidence type="ECO:0000256" key="7">
    <source>
        <dbReference type="ARBA" id="ARBA00023125"/>
    </source>
</evidence>
<dbReference type="EMBL" id="NXGJ01000002">
    <property type="protein sequence ID" value="PRM88586.1"/>
    <property type="molecule type" value="Genomic_DNA"/>
</dbReference>
<dbReference type="SMART" id="SM00982">
    <property type="entry name" value="TRCF"/>
    <property type="match status" value="1"/>
</dbReference>
<dbReference type="Gene3D" id="3.30.2060.10">
    <property type="entry name" value="Penicillin-binding protein 1b domain"/>
    <property type="match status" value="1"/>
</dbReference>